<feature type="transmembrane region" description="Helical" evidence="7">
    <location>
        <begin position="374"/>
        <end position="393"/>
    </location>
</feature>
<dbReference type="EMBL" id="CP093365">
    <property type="protein sequence ID" value="UQS84213.1"/>
    <property type="molecule type" value="Genomic_DNA"/>
</dbReference>
<protein>
    <submittedName>
        <fullName evidence="9">MFS transporter</fullName>
    </submittedName>
</protein>
<evidence type="ECO:0000313" key="9">
    <source>
        <dbReference type="EMBL" id="UQS84213.1"/>
    </source>
</evidence>
<feature type="transmembrane region" description="Helical" evidence="7">
    <location>
        <begin position="161"/>
        <end position="179"/>
    </location>
</feature>
<dbReference type="PANTHER" id="PTHR23517:SF10">
    <property type="entry name" value="MAJOR FACILITATOR SUPERFAMILY (MFS) PROFILE DOMAIN-CONTAINING PROTEIN"/>
    <property type="match status" value="1"/>
</dbReference>
<dbReference type="InterPro" id="IPR011701">
    <property type="entry name" value="MFS"/>
</dbReference>
<name>A0ABY4PEJ2_9LACO</name>
<accession>A0ABY4PEJ2</accession>
<evidence type="ECO:0000256" key="6">
    <source>
        <dbReference type="ARBA" id="ARBA00023136"/>
    </source>
</evidence>
<dbReference type="InterPro" id="IPR036259">
    <property type="entry name" value="MFS_trans_sf"/>
</dbReference>
<dbReference type="Gene3D" id="1.20.1250.20">
    <property type="entry name" value="MFS general substrate transporter like domains"/>
    <property type="match status" value="2"/>
</dbReference>
<organism evidence="9 10">
    <name type="scientific">Bombilactobacillus thymidiniphilus</name>
    <dbReference type="NCBI Taxonomy" id="2923363"/>
    <lineage>
        <taxon>Bacteria</taxon>
        <taxon>Bacillati</taxon>
        <taxon>Bacillota</taxon>
        <taxon>Bacilli</taxon>
        <taxon>Lactobacillales</taxon>
        <taxon>Lactobacillaceae</taxon>
        <taxon>Bombilactobacillus</taxon>
    </lineage>
</organism>
<feature type="domain" description="Major facilitator superfamily (MFS) profile" evidence="8">
    <location>
        <begin position="5"/>
        <end position="396"/>
    </location>
</feature>
<keyword evidence="10" id="KW-1185">Reference proteome</keyword>
<keyword evidence="4 7" id="KW-0812">Transmembrane</keyword>
<keyword evidence="2" id="KW-0813">Transport</keyword>
<dbReference type="RefSeq" id="WP_249513397.1">
    <property type="nucleotide sequence ID" value="NZ_CP093365.1"/>
</dbReference>
<dbReference type="SUPFAM" id="SSF103473">
    <property type="entry name" value="MFS general substrate transporter"/>
    <property type="match status" value="1"/>
</dbReference>
<evidence type="ECO:0000256" key="7">
    <source>
        <dbReference type="SAM" id="Phobius"/>
    </source>
</evidence>
<dbReference type="InterPro" id="IPR050171">
    <property type="entry name" value="MFS_Transporters"/>
</dbReference>
<keyword evidence="3" id="KW-1003">Cell membrane</keyword>
<evidence type="ECO:0000256" key="5">
    <source>
        <dbReference type="ARBA" id="ARBA00022989"/>
    </source>
</evidence>
<feature type="transmembrane region" description="Helical" evidence="7">
    <location>
        <begin position="256"/>
        <end position="276"/>
    </location>
</feature>
<comment type="subcellular location">
    <subcellularLocation>
        <location evidence="1">Cell membrane</location>
        <topology evidence="1">Multi-pass membrane protein</topology>
    </subcellularLocation>
</comment>
<feature type="transmembrane region" description="Helical" evidence="7">
    <location>
        <begin position="283"/>
        <end position="301"/>
    </location>
</feature>
<dbReference type="PROSITE" id="PS50850">
    <property type="entry name" value="MFS"/>
    <property type="match status" value="1"/>
</dbReference>
<feature type="transmembrane region" description="Helical" evidence="7">
    <location>
        <begin position="135"/>
        <end position="155"/>
    </location>
</feature>
<feature type="transmembrane region" description="Helical" evidence="7">
    <location>
        <begin position="219"/>
        <end position="236"/>
    </location>
</feature>
<evidence type="ECO:0000256" key="1">
    <source>
        <dbReference type="ARBA" id="ARBA00004651"/>
    </source>
</evidence>
<dbReference type="Proteomes" id="UP000831947">
    <property type="component" value="Chromosome"/>
</dbReference>
<feature type="transmembrane region" description="Helical" evidence="7">
    <location>
        <begin position="38"/>
        <end position="60"/>
    </location>
</feature>
<evidence type="ECO:0000256" key="3">
    <source>
        <dbReference type="ARBA" id="ARBA00022475"/>
    </source>
</evidence>
<feature type="transmembrane region" description="Helical" evidence="7">
    <location>
        <begin position="72"/>
        <end position="89"/>
    </location>
</feature>
<keyword evidence="6 7" id="KW-0472">Membrane</keyword>
<feature type="transmembrane region" description="Helical" evidence="7">
    <location>
        <begin position="95"/>
        <end position="114"/>
    </location>
</feature>
<proteinExistence type="predicted"/>
<dbReference type="PANTHER" id="PTHR23517">
    <property type="entry name" value="RESISTANCE PROTEIN MDTM, PUTATIVE-RELATED-RELATED"/>
    <property type="match status" value="1"/>
</dbReference>
<reference evidence="9 10" key="1">
    <citation type="journal article" date="2022" name="Int. J. Syst. Evol. Microbiol.">
        <title>Apilactobacillus apisilvae sp. nov., Nicolia spurrieriana gen. nov. sp. nov., Bombilactobacillus folatiphilus sp. nov. and Bombilactobacillus thymidiniphilus sp. nov., four new lactic acid bacterial isolates from stingless bees Tetragonula carbonaria and Austroplebeia australis.</title>
        <authorList>
            <person name="Oliphant S.A."/>
            <person name="Watson-Haigh N.S."/>
            <person name="Sumby K.M."/>
            <person name="Gardner J."/>
            <person name="Groom S."/>
            <person name="Jiranek V."/>
        </authorList>
    </citation>
    <scope>NUCLEOTIDE SEQUENCE [LARGE SCALE GENOMIC DNA]</scope>
    <source>
        <strain evidence="9 10">SG4_A1</strain>
    </source>
</reference>
<sequence>MKSEQQRWLLLMNIVFNLVMGFILPVNTVFMTKNLQESMVVAGAVLMLYSFVMMLGNFIGGYLFDRYSHRKTLLLGYCIAAVGFLTLSVFHTWPIYALILTFVGLGMGVAYTAVNSYTALVATQNRQHSQKIFNVMYLAANVGIAIGSMLVSLIFQRSIFLTFFLPALCFVGCIIIVLFKGAILDGTRNIEQQESLRQESHIQEQQAGSISYIRLRTNLFLLCISVLVVWLGYSQWDSNLSLYMLDNHLTMRDYSLLFSINAASLIIVQPLMNRFVSRLLKQIKYQITLGLLIMSSSFFFLPGAHDYLQYVISIIILTVGESITFPSIPAILNKFATEENRGRYQSFYVIFGSLGRAIGPYLGGLIATQYSFDLLFYVIIVAIAVVAVGTLLVKEE</sequence>
<evidence type="ECO:0000259" key="8">
    <source>
        <dbReference type="PROSITE" id="PS50850"/>
    </source>
</evidence>
<evidence type="ECO:0000256" key="2">
    <source>
        <dbReference type="ARBA" id="ARBA00022448"/>
    </source>
</evidence>
<evidence type="ECO:0000313" key="10">
    <source>
        <dbReference type="Proteomes" id="UP000831947"/>
    </source>
</evidence>
<evidence type="ECO:0000256" key="4">
    <source>
        <dbReference type="ARBA" id="ARBA00022692"/>
    </source>
</evidence>
<keyword evidence="5 7" id="KW-1133">Transmembrane helix</keyword>
<dbReference type="Pfam" id="PF07690">
    <property type="entry name" value="MFS_1"/>
    <property type="match status" value="1"/>
</dbReference>
<dbReference type="InterPro" id="IPR020846">
    <property type="entry name" value="MFS_dom"/>
</dbReference>
<feature type="transmembrane region" description="Helical" evidence="7">
    <location>
        <begin position="7"/>
        <end position="26"/>
    </location>
</feature>
<feature type="transmembrane region" description="Helical" evidence="7">
    <location>
        <begin position="344"/>
        <end position="362"/>
    </location>
</feature>
<gene>
    <name evidence="9" type="ORF">MOO47_03420</name>
</gene>
<dbReference type="CDD" id="cd17329">
    <property type="entry name" value="MFS_MdtH_MDR_like"/>
    <property type="match status" value="1"/>
</dbReference>
<feature type="transmembrane region" description="Helical" evidence="7">
    <location>
        <begin position="307"/>
        <end position="332"/>
    </location>
</feature>